<dbReference type="Pfam" id="PF23155">
    <property type="entry name" value="DUF7053"/>
    <property type="match status" value="1"/>
</dbReference>
<evidence type="ECO:0000313" key="4">
    <source>
        <dbReference type="Proteomes" id="UP001310890"/>
    </source>
</evidence>
<dbReference type="Proteomes" id="UP001310890">
    <property type="component" value="Unassembled WGS sequence"/>
</dbReference>
<dbReference type="EMBL" id="JAVRRL010000006">
    <property type="protein sequence ID" value="KAK5117029.1"/>
    <property type="molecule type" value="Genomic_DNA"/>
</dbReference>
<evidence type="ECO:0000259" key="2">
    <source>
        <dbReference type="Pfam" id="PF23155"/>
    </source>
</evidence>
<comment type="caution">
    <text evidence="3">The sequence shown here is derived from an EMBL/GenBank/DDBJ whole genome shotgun (WGS) entry which is preliminary data.</text>
</comment>
<proteinExistence type="predicted"/>
<dbReference type="PANTHER" id="PTHR38117">
    <property type="entry name" value="NACHT AND WD40 DOMAIN PROTEIN"/>
    <property type="match status" value="1"/>
</dbReference>
<sequence length="421" mass="45875">MSTRSHITNITPLPPSISRDTALSLLHDHRELIQLNPLVIKHEKTKPHPSATLEEQVNCIWYSITDTINYLPGGLAKSEVSYKAGFYDLPTGLQTHCFAPGGVDLRAIWRVGGNMPGEQPEAPELGVDKPVDGLYLREDVEVKCNMFLSGFVKKNLRKAHHTLVERLLDKYSNVPSSMPRPPSFAGSPTGSADSVQRISTPGTTRSLHTLSIPRPVSRQLHSTAPSPSHLPSPYAEPCACGSGGHEVMCPNYRYGTPAPERNSKASAVVSAREVSRPSVDTRWPPRADAASPTSTESYSPAGLHPEAYCDCLESNHTLFCQYYKPASVQVQQPKPTVQQHVQSNSHGRIVWTSSGSNPSIAYRSPQHFGEQAELPGNTSTSVRDEHFGSMAVPEPDSTELAYWKMGIVGDLKASPGDAGWL</sequence>
<reference evidence="3" key="1">
    <citation type="submission" date="2023-08" db="EMBL/GenBank/DDBJ databases">
        <title>Black Yeasts Isolated from many extreme environments.</title>
        <authorList>
            <person name="Coleine C."/>
            <person name="Stajich J.E."/>
            <person name="Selbmann L."/>
        </authorList>
    </citation>
    <scope>NUCLEOTIDE SEQUENCE</scope>
    <source>
        <strain evidence="3">CCFEE 5401</strain>
    </source>
</reference>
<feature type="domain" description="DUF7053" evidence="2">
    <location>
        <begin position="3"/>
        <end position="171"/>
    </location>
</feature>
<evidence type="ECO:0000256" key="1">
    <source>
        <dbReference type="SAM" id="MobiDB-lite"/>
    </source>
</evidence>
<gene>
    <name evidence="3" type="ORF">LTR62_006750</name>
</gene>
<accession>A0AAN7YJK8</accession>
<name>A0AAN7YJK8_9PEZI</name>
<dbReference type="AlphaFoldDB" id="A0AAN7YJK8"/>
<organism evidence="3 4">
    <name type="scientific">Meristemomyces frigidus</name>
    <dbReference type="NCBI Taxonomy" id="1508187"/>
    <lineage>
        <taxon>Eukaryota</taxon>
        <taxon>Fungi</taxon>
        <taxon>Dikarya</taxon>
        <taxon>Ascomycota</taxon>
        <taxon>Pezizomycotina</taxon>
        <taxon>Dothideomycetes</taxon>
        <taxon>Dothideomycetidae</taxon>
        <taxon>Mycosphaerellales</taxon>
        <taxon>Teratosphaeriaceae</taxon>
        <taxon>Meristemomyces</taxon>
    </lineage>
</organism>
<dbReference type="PANTHER" id="PTHR38117:SF2">
    <property type="entry name" value="NACHT AND WD40 DOMAIN PROTEIN"/>
    <property type="match status" value="1"/>
</dbReference>
<evidence type="ECO:0000313" key="3">
    <source>
        <dbReference type="EMBL" id="KAK5117029.1"/>
    </source>
</evidence>
<feature type="region of interest" description="Disordered" evidence="1">
    <location>
        <begin position="259"/>
        <end position="299"/>
    </location>
</feature>
<dbReference type="InterPro" id="IPR055481">
    <property type="entry name" value="DUF7053"/>
</dbReference>
<feature type="region of interest" description="Disordered" evidence="1">
    <location>
        <begin position="174"/>
        <end position="228"/>
    </location>
</feature>
<protein>
    <recommendedName>
        <fullName evidence="2">DUF7053 domain-containing protein</fullName>
    </recommendedName>
</protein>
<feature type="compositionally biased region" description="Polar residues" evidence="1">
    <location>
        <begin position="186"/>
        <end position="209"/>
    </location>
</feature>